<dbReference type="EMBL" id="SHKN01000001">
    <property type="protein sequence ID" value="RZT96133.1"/>
    <property type="molecule type" value="Genomic_DNA"/>
</dbReference>
<keyword evidence="1" id="KW-1133">Transmembrane helix</keyword>
<dbReference type="Proteomes" id="UP000293562">
    <property type="component" value="Unassembled WGS sequence"/>
</dbReference>
<reference evidence="3 4" key="1">
    <citation type="submission" date="2019-02" db="EMBL/GenBank/DDBJ databases">
        <title>Genomic Encyclopedia of Type Strains, Phase IV (KMG-IV): sequencing the most valuable type-strain genomes for metagenomic binning, comparative biology and taxonomic classification.</title>
        <authorList>
            <person name="Goeker M."/>
        </authorList>
    </citation>
    <scope>NUCLEOTIDE SEQUENCE [LARGE SCALE GENOMIC DNA]</scope>
    <source>
        <strain evidence="3 4">DSM 28825</strain>
    </source>
</reference>
<organism evidence="3 4">
    <name type="scientific">Ancylomarina subtilis</name>
    <dbReference type="NCBI Taxonomy" id="1639035"/>
    <lineage>
        <taxon>Bacteria</taxon>
        <taxon>Pseudomonadati</taxon>
        <taxon>Bacteroidota</taxon>
        <taxon>Bacteroidia</taxon>
        <taxon>Marinilabiliales</taxon>
        <taxon>Marinifilaceae</taxon>
        <taxon>Ancylomarina</taxon>
    </lineage>
</organism>
<dbReference type="InterPro" id="IPR011933">
    <property type="entry name" value="Double_TM_dom"/>
</dbReference>
<dbReference type="InterPro" id="IPR029062">
    <property type="entry name" value="Class_I_gatase-like"/>
</dbReference>
<dbReference type="Pfam" id="PF07584">
    <property type="entry name" value="BatA"/>
    <property type="match status" value="1"/>
</dbReference>
<keyword evidence="1" id="KW-0812">Transmembrane</keyword>
<feature type="transmembrane region" description="Helical" evidence="1">
    <location>
        <begin position="657"/>
        <end position="675"/>
    </location>
</feature>
<accession>A0A4Q7VJ01</accession>
<proteinExistence type="predicted"/>
<gene>
    <name evidence="3" type="ORF">EV201_0765</name>
</gene>
<feature type="transmembrane region" description="Helical" evidence="1">
    <location>
        <begin position="58"/>
        <end position="80"/>
    </location>
</feature>
<dbReference type="InterPro" id="IPR024163">
    <property type="entry name" value="Aerotolerance_reg_N"/>
</dbReference>
<dbReference type="RefSeq" id="WP_130306044.1">
    <property type="nucleotide sequence ID" value="NZ_SHKN01000001.1"/>
</dbReference>
<evidence type="ECO:0000313" key="3">
    <source>
        <dbReference type="EMBL" id="RZT96133.1"/>
    </source>
</evidence>
<sequence length="681" mass="78737">MPLHFQNPSILWGLLSLMIPIIIHLFNFKRFKKIYFSNLKFLKDLTAENKNRSKIKKWLLLASRLMALSCLIIAFAQPYIPNQNTSVISKNQKSSVYIYVDNSFSMNAETEKGIAIEIAKSKAIELINSLAEDVQIKILDNNNKGKLPTLSKQGAISKIQALKPSAESKLFSQILKECLQNDSNENDKIYLFSDFQKYQADFNKMLPDSNLHVNLMALSTQSRNNLYIDSCWFENSAHKINQTEELKINIRNASNESFRKIPIKLYINDSLKTISNFDIEAQENKELDLRYKNNQSGIYSGRIEISDYPITYDNTFYFSYMIQKSAEIISINQENENRYINQLFSNKQYFILKNINKSQFHQEDLSKTKLIILNQLTDMQSGFRQKISNYIHKGGQVLVLPANENNDSNNELLTELGASQFTQMDSLNKTVSSIELDAEIYKKVFTQLKEDARLPQIYRHFKLSEAKTGISTPLWKTNTGENLFSQTQLGQGKLYISSFNFHPQWTNAIKHPIFVPGLINIALNNQVHSPIYYKLDESEYAIANGLKLNHEKAMFHIENKTLGIDLIPEQISHFDRGLLLNTHGQIKKAGNYFISQSKQILSGISFNYPRQESDLTFYSSGEIQDLLQKHKLNYSLFDIETIDMRSLIEEQKNGNTYWKLFLLLSFLFLIIEVLIQKIKFF</sequence>
<dbReference type="Gene3D" id="3.40.50.880">
    <property type="match status" value="1"/>
</dbReference>
<protein>
    <submittedName>
        <fullName evidence="3">Putative membrane protein (TIGR02226 family)</fullName>
    </submittedName>
</protein>
<name>A0A4Q7VJ01_9BACT</name>
<dbReference type="AlphaFoldDB" id="A0A4Q7VJ01"/>
<evidence type="ECO:0000259" key="2">
    <source>
        <dbReference type="Pfam" id="PF07584"/>
    </source>
</evidence>
<evidence type="ECO:0000313" key="4">
    <source>
        <dbReference type="Proteomes" id="UP000293562"/>
    </source>
</evidence>
<comment type="caution">
    <text evidence="3">The sequence shown here is derived from an EMBL/GenBank/DDBJ whole genome shotgun (WGS) entry which is preliminary data.</text>
</comment>
<dbReference type="NCBIfam" id="TIGR02226">
    <property type="entry name" value="two_anch"/>
    <property type="match status" value="1"/>
</dbReference>
<feature type="transmembrane region" description="Helical" evidence="1">
    <location>
        <begin position="12"/>
        <end position="28"/>
    </location>
</feature>
<feature type="domain" description="Aerotolerance regulator N-terminal" evidence="2">
    <location>
        <begin position="3"/>
        <end position="78"/>
    </location>
</feature>
<dbReference type="PANTHER" id="PTHR37464">
    <property type="entry name" value="BLL2463 PROTEIN"/>
    <property type="match status" value="1"/>
</dbReference>
<dbReference type="PANTHER" id="PTHR37464:SF1">
    <property type="entry name" value="BLL2463 PROTEIN"/>
    <property type="match status" value="1"/>
</dbReference>
<keyword evidence="1" id="KW-0472">Membrane</keyword>
<evidence type="ECO:0000256" key="1">
    <source>
        <dbReference type="SAM" id="Phobius"/>
    </source>
</evidence>
<dbReference type="OrthoDB" id="9810200at2"/>
<keyword evidence="4" id="KW-1185">Reference proteome</keyword>
<dbReference type="SUPFAM" id="SSF52317">
    <property type="entry name" value="Class I glutamine amidotransferase-like"/>
    <property type="match status" value="1"/>
</dbReference>